<organism evidence="4 5">
    <name type="scientific">Sphaerobolus stellatus (strain SS14)</name>
    <dbReference type="NCBI Taxonomy" id="990650"/>
    <lineage>
        <taxon>Eukaryota</taxon>
        <taxon>Fungi</taxon>
        <taxon>Dikarya</taxon>
        <taxon>Basidiomycota</taxon>
        <taxon>Agaricomycotina</taxon>
        <taxon>Agaricomycetes</taxon>
        <taxon>Phallomycetidae</taxon>
        <taxon>Geastrales</taxon>
        <taxon>Sphaerobolaceae</taxon>
        <taxon>Sphaerobolus</taxon>
    </lineage>
</organism>
<proteinExistence type="predicted"/>
<protein>
    <recommendedName>
        <fullName evidence="6">Anaphase-promoting complex subunit 4 WD40 domain-containing protein</fullName>
    </recommendedName>
</protein>
<keyword evidence="1 3" id="KW-0853">WD repeat</keyword>
<dbReference type="AlphaFoldDB" id="A0A0C9UV42"/>
<sequence>MGFKRFTLHHSLKGHRKGILCLRFSPDGLLLASGDHDGSVYIWNAHTGKLLQSLKYTLGGPVTDMVWVTNPRDQIALFLGYADGCIRVCILGPNPIVPQNPLEFASDIQAHESQIEMIAYDPFFRRLSTVGGGQVRLWSISPTWELESIHVEKAQQFIAKSVHFFSEGRCLLVGYLESHRFFAWHIDPWELIWERPVLSRIGHAALSQSEAHLLVDNLVSGVDVYQFPEMIRQSPTFTRGKSLWSIFDWNMHSHRHSFVKAKQVAFAKANELIVHGDIDGCVYVYRLDSTCPIQKLKTDYDSSIRTITVLSTHGQDIVASASSEDVSSPVIKIWLIKNDTAAYTYRPTLMTLLTMLFILASFHYIATLGSLTNYLQSRGLLSKLAREHRPLPNLIESFQHTVYTTVYVTAMPEIPSIVLETPPETPYMESITHSATRPPVVRWVTTPSDVVFSPENPSLLFDLIFLGYDRYKDLGICKKVKRQRVIKIAKDILPNL</sequence>
<gene>
    <name evidence="4" type="ORF">M422DRAFT_269655</name>
</gene>
<dbReference type="InterPro" id="IPR015943">
    <property type="entry name" value="WD40/YVTN_repeat-like_dom_sf"/>
</dbReference>
<accession>A0A0C9UV42</accession>
<evidence type="ECO:0008006" key="6">
    <source>
        <dbReference type="Google" id="ProtNLM"/>
    </source>
</evidence>
<dbReference type="Proteomes" id="UP000054279">
    <property type="component" value="Unassembled WGS sequence"/>
</dbReference>
<dbReference type="PROSITE" id="PS50294">
    <property type="entry name" value="WD_REPEATS_REGION"/>
    <property type="match status" value="1"/>
</dbReference>
<dbReference type="PROSITE" id="PS00678">
    <property type="entry name" value="WD_REPEATS_1"/>
    <property type="match status" value="1"/>
</dbReference>
<dbReference type="InterPro" id="IPR001680">
    <property type="entry name" value="WD40_rpt"/>
</dbReference>
<dbReference type="EMBL" id="KN837292">
    <property type="protein sequence ID" value="KIJ29040.1"/>
    <property type="molecule type" value="Genomic_DNA"/>
</dbReference>
<dbReference type="InterPro" id="IPR050349">
    <property type="entry name" value="WD_LIS1/nudF_dynein_reg"/>
</dbReference>
<evidence type="ECO:0000313" key="4">
    <source>
        <dbReference type="EMBL" id="KIJ29040.1"/>
    </source>
</evidence>
<evidence type="ECO:0000256" key="1">
    <source>
        <dbReference type="ARBA" id="ARBA00022574"/>
    </source>
</evidence>
<evidence type="ECO:0000256" key="3">
    <source>
        <dbReference type="PROSITE-ProRule" id="PRU00221"/>
    </source>
</evidence>
<dbReference type="Pfam" id="PF00400">
    <property type="entry name" value="WD40"/>
    <property type="match status" value="1"/>
</dbReference>
<dbReference type="SUPFAM" id="SSF50978">
    <property type="entry name" value="WD40 repeat-like"/>
    <property type="match status" value="1"/>
</dbReference>
<dbReference type="HOGENOM" id="CLU_043853_0_0_1"/>
<dbReference type="Gene3D" id="2.130.10.10">
    <property type="entry name" value="YVTN repeat-like/Quinoprotein amine dehydrogenase"/>
    <property type="match status" value="1"/>
</dbReference>
<dbReference type="InterPro" id="IPR036322">
    <property type="entry name" value="WD40_repeat_dom_sf"/>
</dbReference>
<dbReference type="OrthoDB" id="2654453at2759"/>
<feature type="repeat" description="WD" evidence="3">
    <location>
        <begin position="12"/>
        <end position="53"/>
    </location>
</feature>
<dbReference type="InterPro" id="IPR019775">
    <property type="entry name" value="WD40_repeat_CS"/>
</dbReference>
<keyword evidence="5" id="KW-1185">Reference proteome</keyword>
<reference evidence="4 5" key="1">
    <citation type="submission" date="2014-06" db="EMBL/GenBank/DDBJ databases">
        <title>Evolutionary Origins and Diversification of the Mycorrhizal Mutualists.</title>
        <authorList>
            <consortium name="DOE Joint Genome Institute"/>
            <consortium name="Mycorrhizal Genomics Consortium"/>
            <person name="Kohler A."/>
            <person name="Kuo A."/>
            <person name="Nagy L.G."/>
            <person name="Floudas D."/>
            <person name="Copeland A."/>
            <person name="Barry K.W."/>
            <person name="Cichocki N."/>
            <person name="Veneault-Fourrey C."/>
            <person name="LaButti K."/>
            <person name="Lindquist E.A."/>
            <person name="Lipzen A."/>
            <person name="Lundell T."/>
            <person name="Morin E."/>
            <person name="Murat C."/>
            <person name="Riley R."/>
            <person name="Ohm R."/>
            <person name="Sun H."/>
            <person name="Tunlid A."/>
            <person name="Henrissat B."/>
            <person name="Grigoriev I.V."/>
            <person name="Hibbett D.S."/>
            <person name="Martin F."/>
        </authorList>
    </citation>
    <scope>NUCLEOTIDE SEQUENCE [LARGE SCALE GENOMIC DNA]</scope>
    <source>
        <strain evidence="4 5">SS14</strain>
    </source>
</reference>
<dbReference type="PROSITE" id="PS50082">
    <property type="entry name" value="WD_REPEATS_2"/>
    <property type="match status" value="1"/>
</dbReference>
<dbReference type="PANTHER" id="PTHR44129">
    <property type="entry name" value="WD REPEAT-CONTAINING PROTEIN POP1"/>
    <property type="match status" value="1"/>
</dbReference>
<keyword evidence="2" id="KW-0677">Repeat</keyword>
<name>A0A0C9UV42_SPHS4</name>
<evidence type="ECO:0000256" key="2">
    <source>
        <dbReference type="ARBA" id="ARBA00022737"/>
    </source>
</evidence>
<dbReference type="SMART" id="SM00320">
    <property type="entry name" value="WD40"/>
    <property type="match status" value="4"/>
</dbReference>
<evidence type="ECO:0000313" key="5">
    <source>
        <dbReference type="Proteomes" id="UP000054279"/>
    </source>
</evidence>